<feature type="transmembrane region" description="Helical" evidence="8">
    <location>
        <begin position="89"/>
        <end position="109"/>
    </location>
</feature>
<keyword evidence="5" id="KW-0256">Endoplasmic reticulum</keyword>
<evidence type="ECO:0000256" key="8">
    <source>
        <dbReference type="SAM" id="Phobius"/>
    </source>
</evidence>
<dbReference type="AlphaFoldDB" id="A0A674ML95"/>
<reference evidence="9" key="3">
    <citation type="submission" date="2025-09" db="UniProtKB">
        <authorList>
            <consortium name="Ensembl"/>
        </authorList>
    </citation>
    <scope>IDENTIFICATION</scope>
</reference>
<comment type="subcellular location">
    <subcellularLocation>
        <location evidence="1">Endoplasmic reticulum membrane</location>
        <topology evidence="1">Single-pass membrane protein</topology>
    </subcellularLocation>
</comment>
<evidence type="ECO:0000256" key="4">
    <source>
        <dbReference type="ARBA" id="ARBA00022692"/>
    </source>
</evidence>
<keyword evidence="7 8" id="KW-0472">Membrane</keyword>
<sequence length="149" mass="17170">MGRKDASASALPVDQYRKQIGKQDYKKTKPALRAARLKAEAKKNSSGFRGLSRRRGCTNGFSSLECPIERQQKKTQFPFVQNNYGKRNLFFFFYSQLCWLLFKLFSSAVTRIRRTISNFLPTFAIKEPVKLVNPHKSDEIGSSMTFRNC</sequence>
<evidence type="ECO:0000256" key="5">
    <source>
        <dbReference type="ARBA" id="ARBA00022824"/>
    </source>
</evidence>
<keyword evidence="6 8" id="KW-1133">Transmembrane helix</keyword>
<dbReference type="GO" id="GO:0005789">
    <property type="term" value="C:endoplasmic reticulum membrane"/>
    <property type="evidence" value="ECO:0007669"/>
    <property type="project" value="UniProtKB-SubCell"/>
</dbReference>
<evidence type="ECO:0000256" key="6">
    <source>
        <dbReference type="ARBA" id="ARBA00022989"/>
    </source>
</evidence>
<comment type="similarity">
    <text evidence="2">Belongs to the TRIQK family.</text>
</comment>
<evidence type="ECO:0000256" key="3">
    <source>
        <dbReference type="ARBA" id="ARBA00014257"/>
    </source>
</evidence>
<dbReference type="GeneTree" id="ENSGT01030000234950"/>
<dbReference type="Pfam" id="PF15168">
    <property type="entry name" value="TRIQK"/>
    <property type="match status" value="1"/>
</dbReference>
<evidence type="ECO:0000256" key="2">
    <source>
        <dbReference type="ARBA" id="ARBA00007709"/>
    </source>
</evidence>
<reference evidence="9 10" key="1">
    <citation type="journal article" date="2011" name="Genome Biol. Evol.">
        <title>Integration of the genetic map and genome assembly of fugu facilitates insights into distinct features of genome evolution in teleosts and mammals.</title>
        <authorList>
            <person name="Kai W."/>
            <person name="Kikuchi K."/>
            <person name="Tohari S."/>
            <person name="Chew A.K."/>
            <person name="Tay A."/>
            <person name="Fujiwara A."/>
            <person name="Hosoya S."/>
            <person name="Suetake H."/>
            <person name="Naruse K."/>
            <person name="Brenner S."/>
            <person name="Suzuki Y."/>
            <person name="Venkatesh B."/>
        </authorList>
    </citation>
    <scope>NUCLEOTIDE SEQUENCE [LARGE SCALE GENOMIC DNA]</scope>
</reference>
<reference evidence="9" key="2">
    <citation type="submission" date="2025-08" db="UniProtKB">
        <authorList>
            <consortium name="Ensembl"/>
        </authorList>
    </citation>
    <scope>IDENTIFICATION</scope>
</reference>
<dbReference type="Ensembl" id="ENSTRUT00000061522.1">
    <property type="protein sequence ID" value="ENSTRUP00000061740.1"/>
    <property type="gene ID" value="ENSTRUG00000029066.1"/>
</dbReference>
<dbReference type="InterPro" id="IPR024842">
    <property type="entry name" value="TRIQK"/>
</dbReference>
<keyword evidence="10" id="KW-1185">Reference proteome</keyword>
<dbReference type="PANTHER" id="PTHR20583">
    <property type="entry name" value="TRIPLE QXXK/R MOTIF-CONTAINING PROTEIN"/>
    <property type="match status" value="1"/>
</dbReference>
<dbReference type="PANTHER" id="PTHR20583:SF1">
    <property type="entry name" value="TRIPLE QXXK_R MOTIF-CONTAINING PROTEIN"/>
    <property type="match status" value="1"/>
</dbReference>
<evidence type="ECO:0000313" key="10">
    <source>
        <dbReference type="Proteomes" id="UP000005226"/>
    </source>
</evidence>
<evidence type="ECO:0000256" key="1">
    <source>
        <dbReference type="ARBA" id="ARBA00004389"/>
    </source>
</evidence>
<name>A0A674ML95_TAKRU</name>
<accession>A0A674ML95</accession>
<protein>
    <recommendedName>
        <fullName evidence="3">Triple QxxK/R motif-containing protein</fullName>
    </recommendedName>
</protein>
<keyword evidence="4 8" id="KW-0812">Transmembrane</keyword>
<dbReference type="Proteomes" id="UP000005226">
    <property type="component" value="Chromosome 12"/>
</dbReference>
<dbReference type="InParanoid" id="A0A674ML95"/>
<evidence type="ECO:0000256" key="7">
    <source>
        <dbReference type="ARBA" id="ARBA00023136"/>
    </source>
</evidence>
<evidence type="ECO:0000313" key="9">
    <source>
        <dbReference type="Ensembl" id="ENSTRUP00000061740.1"/>
    </source>
</evidence>
<proteinExistence type="inferred from homology"/>
<organism evidence="9 10">
    <name type="scientific">Takifugu rubripes</name>
    <name type="common">Japanese pufferfish</name>
    <name type="synonym">Fugu rubripes</name>
    <dbReference type="NCBI Taxonomy" id="31033"/>
    <lineage>
        <taxon>Eukaryota</taxon>
        <taxon>Metazoa</taxon>
        <taxon>Chordata</taxon>
        <taxon>Craniata</taxon>
        <taxon>Vertebrata</taxon>
        <taxon>Euteleostomi</taxon>
        <taxon>Actinopterygii</taxon>
        <taxon>Neopterygii</taxon>
        <taxon>Teleostei</taxon>
        <taxon>Neoteleostei</taxon>
        <taxon>Acanthomorphata</taxon>
        <taxon>Eupercaria</taxon>
        <taxon>Tetraodontiformes</taxon>
        <taxon>Tetradontoidea</taxon>
        <taxon>Tetraodontidae</taxon>
        <taxon>Takifugu</taxon>
    </lineage>
</organism>